<evidence type="ECO:0000256" key="2">
    <source>
        <dbReference type="ARBA" id="ARBA00007584"/>
    </source>
</evidence>
<dbReference type="PANTHER" id="PTHR12499">
    <property type="entry name" value="OPTIC ATROPHY 3 PROTEIN OPA3"/>
    <property type="match status" value="1"/>
</dbReference>
<dbReference type="GeneTree" id="ENSGT00390000009795"/>
<name>A0A8C4QC20_EPTBU</name>
<accession>A0A8C4QC20</accession>
<keyword evidence="3 4" id="KW-0175">Coiled coil</keyword>
<dbReference type="GO" id="GO:0005739">
    <property type="term" value="C:mitochondrion"/>
    <property type="evidence" value="ECO:0007669"/>
    <property type="project" value="TreeGrafter"/>
</dbReference>
<evidence type="ECO:0000313" key="6">
    <source>
        <dbReference type="Ensembl" id="ENSEBUP00000013226.1"/>
    </source>
</evidence>
<organism evidence="6 7">
    <name type="scientific">Eptatretus burgeri</name>
    <name type="common">Inshore hagfish</name>
    <dbReference type="NCBI Taxonomy" id="7764"/>
    <lineage>
        <taxon>Eukaryota</taxon>
        <taxon>Metazoa</taxon>
        <taxon>Chordata</taxon>
        <taxon>Craniata</taxon>
        <taxon>Vertebrata</taxon>
        <taxon>Cyclostomata</taxon>
        <taxon>Myxini</taxon>
        <taxon>Myxiniformes</taxon>
        <taxon>Myxinidae</taxon>
        <taxon>Eptatretinae</taxon>
        <taxon>Eptatretus</taxon>
    </lineage>
</organism>
<dbReference type="Proteomes" id="UP000694388">
    <property type="component" value="Unplaced"/>
</dbReference>
<dbReference type="OMA" id="NYRFRTN"/>
<dbReference type="GO" id="GO:0019216">
    <property type="term" value="P:regulation of lipid metabolic process"/>
    <property type="evidence" value="ECO:0007669"/>
    <property type="project" value="TreeGrafter"/>
</dbReference>
<reference evidence="6" key="1">
    <citation type="submission" date="2025-08" db="UniProtKB">
        <authorList>
            <consortium name="Ensembl"/>
        </authorList>
    </citation>
    <scope>IDENTIFICATION</scope>
</reference>
<comment type="function">
    <text evidence="1">May play some role in mitochondrial processes.</text>
</comment>
<reference evidence="6" key="2">
    <citation type="submission" date="2025-09" db="UniProtKB">
        <authorList>
            <consortium name="Ensembl"/>
        </authorList>
    </citation>
    <scope>IDENTIFICATION</scope>
</reference>
<evidence type="ECO:0000256" key="5">
    <source>
        <dbReference type="SAM" id="MobiDB-lite"/>
    </source>
</evidence>
<dbReference type="InterPro" id="IPR010754">
    <property type="entry name" value="OPA3-like"/>
</dbReference>
<keyword evidence="7" id="KW-1185">Reference proteome</keyword>
<dbReference type="PANTHER" id="PTHR12499:SF0">
    <property type="entry name" value="OPTIC ATROPHY 3 PROTEIN"/>
    <property type="match status" value="1"/>
</dbReference>
<protein>
    <submittedName>
        <fullName evidence="6">Outer mitochondrial membrane lipid metabolism regulator OPA3</fullName>
    </submittedName>
</protein>
<proteinExistence type="inferred from homology"/>
<feature type="coiled-coil region" evidence="4">
    <location>
        <begin position="110"/>
        <end position="144"/>
    </location>
</feature>
<evidence type="ECO:0000256" key="1">
    <source>
        <dbReference type="ARBA" id="ARBA00003027"/>
    </source>
</evidence>
<dbReference type="Ensembl" id="ENSEBUT00000013802.1">
    <property type="protein sequence ID" value="ENSEBUP00000013226.1"/>
    <property type="gene ID" value="ENSEBUG00000008363.1"/>
</dbReference>
<evidence type="ECO:0000313" key="7">
    <source>
        <dbReference type="Proteomes" id="UP000694388"/>
    </source>
</evidence>
<feature type="region of interest" description="Disordered" evidence="5">
    <location>
        <begin position="150"/>
        <end position="176"/>
    </location>
</feature>
<dbReference type="Pfam" id="PF07047">
    <property type="entry name" value="OPA3"/>
    <property type="match status" value="1"/>
</dbReference>
<comment type="similarity">
    <text evidence="2">Belongs to the OPA3 family.</text>
</comment>
<dbReference type="AlphaFoldDB" id="A0A8C4QC20"/>
<evidence type="ECO:0000256" key="4">
    <source>
        <dbReference type="SAM" id="Coils"/>
    </source>
</evidence>
<evidence type="ECO:0000256" key="3">
    <source>
        <dbReference type="ARBA" id="ARBA00023054"/>
    </source>
</evidence>
<sequence length="176" mass="20496">MVAFPLIKLIILGIRQVSKPMANRISSRARTNHFWRRFCIPPAQCDYHWVDIKFKMHLLGFSVRHVQPLQEDEAAELGSRILSEFFVFLVAGGCLYVEYVRQSESSHKKLQEEQQRFSDLQDRLSHLQGILEESQKDIQQLREVHICEHHAQKANPQTSEERKSSQSQPTPHKIPA</sequence>